<dbReference type="PANTHER" id="PTHR42954">
    <property type="entry name" value="FE(2+) TRANSPORT PROTEIN A"/>
    <property type="match status" value="1"/>
</dbReference>
<dbReference type="InterPro" id="IPR008988">
    <property type="entry name" value="Transcriptional_repressor_C"/>
</dbReference>
<dbReference type="EMBL" id="MDKC01000034">
    <property type="protein sequence ID" value="ODG90598.1"/>
    <property type="molecule type" value="Genomic_DNA"/>
</dbReference>
<name>A0ABX2ZLS1_9BACI</name>
<dbReference type="RefSeq" id="WP_069034958.1">
    <property type="nucleotide sequence ID" value="NZ_MDKC01000034.1"/>
</dbReference>
<sequence length="76" mass="8234">MLLSELKKGEKAKITDLSSLADAVKRRLLDLGISEGSMVCLQCTMPFKGPCMIENCGQSLGIRFLDASGIKVEKIC</sequence>
<dbReference type="Proteomes" id="UP000094580">
    <property type="component" value="Unassembled WGS sequence"/>
</dbReference>
<keyword evidence="4" id="KW-1185">Reference proteome</keyword>
<comment type="caution">
    <text evidence="3">The sequence shown here is derived from an EMBL/GenBank/DDBJ whole genome shotgun (WGS) entry which is preliminary data.</text>
</comment>
<keyword evidence="1" id="KW-0408">Iron</keyword>
<dbReference type="InterPro" id="IPR052713">
    <property type="entry name" value="FeoA"/>
</dbReference>
<accession>A0ABX2ZLS1</accession>
<organism evidence="3 4">
    <name type="scientific">Gottfriedia luciferensis</name>
    <dbReference type="NCBI Taxonomy" id="178774"/>
    <lineage>
        <taxon>Bacteria</taxon>
        <taxon>Bacillati</taxon>
        <taxon>Bacillota</taxon>
        <taxon>Bacilli</taxon>
        <taxon>Bacillales</taxon>
        <taxon>Bacillaceae</taxon>
        <taxon>Gottfriedia</taxon>
    </lineage>
</organism>
<protein>
    <submittedName>
        <fullName evidence="3">Iron transporter FeoA</fullName>
    </submittedName>
</protein>
<evidence type="ECO:0000313" key="3">
    <source>
        <dbReference type="EMBL" id="ODG90598.1"/>
    </source>
</evidence>
<evidence type="ECO:0000259" key="2">
    <source>
        <dbReference type="SMART" id="SM00899"/>
    </source>
</evidence>
<evidence type="ECO:0000256" key="1">
    <source>
        <dbReference type="ARBA" id="ARBA00023004"/>
    </source>
</evidence>
<dbReference type="InterPro" id="IPR038157">
    <property type="entry name" value="FeoA_core_dom"/>
</dbReference>
<gene>
    <name evidence="3" type="ORF">BED47_12055</name>
</gene>
<dbReference type="Pfam" id="PF04023">
    <property type="entry name" value="FeoA"/>
    <property type="match status" value="1"/>
</dbReference>
<dbReference type="PANTHER" id="PTHR42954:SF1">
    <property type="entry name" value="FERROUS IRON TRANSPORTER FEOA DOMAIN-CONTAINING PROTEIN"/>
    <property type="match status" value="1"/>
</dbReference>
<dbReference type="SUPFAM" id="SSF50037">
    <property type="entry name" value="C-terminal domain of transcriptional repressors"/>
    <property type="match status" value="1"/>
</dbReference>
<dbReference type="Gene3D" id="2.30.30.90">
    <property type="match status" value="1"/>
</dbReference>
<dbReference type="SMART" id="SM00899">
    <property type="entry name" value="FeoA"/>
    <property type="match status" value="1"/>
</dbReference>
<feature type="domain" description="Ferrous iron transporter FeoA-like" evidence="2">
    <location>
        <begin position="1"/>
        <end position="74"/>
    </location>
</feature>
<evidence type="ECO:0000313" key="4">
    <source>
        <dbReference type="Proteomes" id="UP000094580"/>
    </source>
</evidence>
<reference evidence="3 4" key="1">
    <citation type="submission" date="2016-07" db="EMBL/GenBank/DDBJ databases">
        <authorList>
            <person name="Townsley L."/>
            <person name="Shank E.A."/>
        </authorList>
    </citation>
    <scope>NUCLEOTIDE SEQUENCE [LARGE SCALE GENOMIC DNA]</scope>
    <source>
        <strain evidence="3 4">CH01</strain>
    </source>
</reference>
<dbReference type="InterPro" id="IPR007167">
    <property type="entry name" value="Fe-transptr_FeoA-like"/>
</dbReference>
<proteinExistence type="predicted"/>